<proteinExistence type="inferred from homology"/>
<name>A0A7W5UJZ1_9BACT</name>
<reference evidence="5 6" key="1">
    <citation type="submission" date="2020-08" db="EMBL/GenBank/DDBJ databases">
        <title>Genomic Encyclopedia of Type Strains, Phase IV (KMG-IV): sequencing the most valuable type-strain genomes for metagenomic binning, comparative biology and taxonomic classification.</title>
        <authorList>
            <person name="Goeker M."/>
        </authorList>
    </citation>
    <scope>NUCLEOTIDE SEQUENCE [LARGE SCALE GENOMIC DNA]</scope>
    <source>
        <strain evidence="5 6">DSM 22548</strain>
    </source>
</reference>
<feature type="domain" description="Phosphate acetyl/butaryl transferase" evidence="4">
    <location>
        <begin position="78"/>
        <end position="300"/>
    </location>
</feature>
<accession>A0A7W5UJZ1</accession>
<keyword evidence="3 5" id="KW-0012">Acyltransferase</keyword>
<dbReference type="InterPro" id="IPR002505">
    <property type="entry name" value="PTA_PTB"/>
</dbReference>
<evidence type="ECO:0000313" key="6">
    <source>
        <dbReference type="Proteomes" id="UP000541425"/>
    </source>
</evidence>
<dbReference type="AlphaFoldDB" id="A0A7W5UJZ1"/>
<evidence type="ECO:0000256" key="2">
    <source>
        <dbReference type="ARBA" id="ARBA00022679"/>
    </source>
</evidence>
<dbReference type="PANTHER" id="PTHR43356:SF2">
    <property type="entry name" value="PHOSPHATE ACETYLTRANSFERASE"/>
    <property type="match status" value="1"/>
</dbReference>
<dbReference type="PIRSF" id="PIRSF000428">
    <property type="entry name" value="P_Ac_trans"/>
    <property type="match status" value="1"/>
</dbReference>
<dbReference type="InterPro" id="IPR012147">
    <property type="entry name" value="P_Ac_Bu_trans"/>
</dbReference>
<dbReference type="RefSeq" id="WP_183696563.1">
    <property type="nucleotide sequence ID" value="NZ_JACICA010000006.1"/>
</dbReference>
<comment type="similarity">
    <text evidence="1">Belongs to the phosphate acetyltransferase and butyryltransferase family.</text>
</comment>
<sequence length="307" mass="33522">MAEKILNFNDLTENLQQQGRRCSVAVVCATDAETQYAVLRAAREGFVMAIFVGGEQEVRQNPDFAAVANEVRFVAANDAREAAEKAVALVRSGEAQVLMKGLLNTDVLLHAVLNKEHGILAKGRVLTHLACAQLEGYPRLLFFTDAAVIPYPTPEQRREQVRYAVRVCHAFGIDTPRISLIHCSEQVNEKFFPFTVDYPQIVTEAQAGTFGQCIVDGPLDVKTSCSLEALQHKGLHSPINGAADVLVFPDIEAGNTFYKAVTLFAHANMACMLQGSDAPVVLTSRGDSKESKYYSLALAVKSIHNNN</sequence>
<dbReference type="Gene3D" id="3.40.718.10">
    <property type="entry name" value="Isopropylmalate Dehydrogenase"/>
    <property type="match status" value="1"/>
</dbReference>
<dbReference type="SUPFAM" id="SSF53659">
    <property type="entry name" value="Isocitrate/Isopropylmalate dehydrogenase-like"/>
    <property type="match status" value="1"/>
</dbReference>
<protein>
    <submittedName>
        <fullName evidence="5">Phosphate butyryltransferase</fullName>
        <ecNumber evidence="5">2.3.1.19</ecNumber>
    </submittedName>
</protein>
<dbReference type="EMBL" id="JACICA010000006">
    <property type="protein sequence ID" value="MBB3702868.1"/>
    <property type="molecule type" value="Genomic_DNA"/>
</dbReference>
<dbReference type="PANTHER" id="PTHR43356">
    <property type="entry name" value="PHOSPHATE ACETYLTRANSFERASE"/>
    <property type="match status" value="1"/>
</dbReference>
<evidence type="ECO:0000256" key="3">
    <source>
        <dbReference type="ARBA" id="ARBA00023315"/>
    </source>
</evidence>
<evidence type="ECO:0000256" key="1">
    <source>
        <dbReference type="ARBA" id="ARBA00005656"/>
    </source>
</evidence>
<dbReference type="EC" id="2.3.1.19" evidence="5"/>
<evidence type="ECO:0000259" key="4">
    <source>
        <dbReference type="Pfam" id="PF01515"/>
    </source>
</evidence>
<organism evidence="5 6">
    <name type="scientific">Alloprevotella rava</name>
    <dbReference type="NCBI Taxonomy" id="671218"/>
    <lineage>
        <taxon>Bacteria</taxon>
        <taxon>Pseudomonadati</taxon>
        <taxon>Bacteroidota</taxon>
        <taxon>Bacteroidia</taxon>
        <taxon>Bacteroidales</taxon>
        <taxon>Prevotellaceae</taxon>
        <taxon>Alloprevotella</taxon>
    </lineage>
</organism>
<comment type="caution">
    <text evidence="5">The sequence shown here is derived from an EMBL/GenBank/DDBJ whole genome shotgun (WGS) entry which is preliminary data.</text>
</comment>
<dbReference type="InterPro" id="IPR050500">
    <property type="entry name" value="Phos_Acetyltrans/Butyryltrans"/>
</dbReference>
<dbReference type="GO" id="GO:0050182">
    <property type="term" value="F:phosphate butyryltransferase activity"/>
    <property type="evidence" value="ECO:0007669"/>
    <property type="project" value="UniProtKB-EC"/>
</dbReference>
<dbReference type="Proteomes" id="UP000541425">
    <property type="component" value="Unassembled WGS sequence"/>
</dbReference>
<dbReference type="Pfam" id="PF01515">
    <property type="entry name" value="PTA_PTB"/>
    <property type="match status" value="1"/>
</dbReference>
<gene>
    <name evidence="5" type="ORF">FHS60_001341</name>
</gene>
<keyword evidence="2 5" id="KW-0808">Transferase</keyword>
<evidence type="ECO:0000313" key="5">
    <source>
        <dbReference type="EMBL" id="MBB3702868.1"/>
    </source>
</evidence>